<feature type="compositionally biased region" description="Basic and acidic residues" evidence="1">
    <location>
        <begin position="215"/>
        <end position="291"/>
    </location>
</feature>
<dbReference type="AlphaFoldDB" id="A0A8X6MV02"/>
<dbReference type="Proteomes" id="UP000887013">
    <property type="component" value="Unassembled WGS sequence"/>
</dbReference>
<evidence type="ECO:0000313" key="3">
    <source>
        <dbReference type="Proteomes" id="UP000887013"/>
    </source>
</evidence>
<evidence type="ECO:0000313" key="2">
    <source>
        <dbReference type="EMBL" id="GFS79556.1"/>
    </source>
</evidence>
<accession>A0A8X6MV02</accession>
<dbReference type="EMBL" id="BMAW01097434">
    <property type="protein sequence ID" value="GFS79556.1"/>
    <property type="molecule type" value="Genomic_DNA"/>
</dbReference>
<reference evidence="2" key="1">
    <citation type="submission" date="2020-08" db="EMBL/GenBank/DDBJ databases">
        <title>Multicomponent nature underlies the extraordinary mechanical properties of spider dragline silk.</title>
        <authorList>
            <person name="Kono N."/>
            <person name="Nakamura H."/>
            <person name="Mori M."/>
            <person name="Yoshida Y."/>
            <person name="Ohtoshi R."/>
            <person name="Malay A.D."/>
            <person name="Moran D.A.P."/>
            <person name="Tomita M."/>
            <person name="Numata K."/>
            <person name="Arakawa K."/>
        </authorList>
    </citation>
    <scope>NUCLEOTIDE SEQUENCE</scope>
</reference>
<evidence type="ECO:0000256" key="1">
    <source>
        <dbReference type="SAM" id="MobiDB-lite"/>
    </source>
</evidence>
<keyword evidence="3" id="KW-1185">Reference proteome</keyword>
<name>A0A8X6MV02_NEPPI</name>
<proteinExistence type="predicted"/>
<gene>
    <name evidence="2" type="ORF">NPIL_703521</name>
</gene>
<sequence>MRDEILFPLLLERYPDQDIEEFKTFLNQFRDHLNSLQPPPTTNVSVDSFRTLQDYLKALCNLLCLDGRTGRLDTYSLHCFYEPEVAKDPVGEMLAEGGHGNFVRALWTECMKPDLYRKAAVAWHRCGPQDLSQWQTLGRTAIDYLYSAPWPDAVFGEPETCPMCLLMMHRHVKTHSKSHEPCSIEPSATSPQPGPSVAKPTVAQWGTDPPRLKRSRSEEEKKPSKRSRTDEGKSFSRHTSLDATHRDPRSKEARPRDPRFEKARPFDPRSQEAKPCDPRSQEVRPRDIRSQEARLYDLRSQATLFQSPSSSYPRFWKTFPFFILGRTPCPNFSSTTG</sequence>
<feature type="region of interest" description="Disordered" evidence="1">
    <location>
        <begin position="178"/>
        <end position="291"/>
    </location>
</feature>
<organism evidence="2 3">
    <name type="scientific">Nephila pilipes</name>
    <name type="common">Giant wood spider</name>
    <name type="synonym">Nephila maculata</name>
    <dbReference type="NCBI Taxonomy" id="299642"/>
    <lineage>
        <taxon>Eukaryota</taxon>
        <taxon>Metazoa</taxon>
        <taxon>Ecdysozoa</taxon>
        <taxon>Arthropoda</taxon>
        <taxon>Chelicerata</taxon>
        <taxon>Arachnida</taxon>
        <taxon>Araneae</taxon>
        <taxon>Araneomorphae</taxon>
        <taxon>Entelegynae</taxon>
        <taxon>Araneoidea</taxon>
        <taxon>Nephilidae</taxon>
        <taxon>Nephila</taxon>
    </lineage>
</organism>
<comment type="caution">
    <text evidence="2">The sequence shown here is derived from an EMBL/GenBank/DDBJ whole genome shotgun (WGS) entry which is preliminary data.</text>
</comment>
<protein>
    <submittedName>
        <fullName evidence="2">Uncharacterized protein</fullName>
    </submittedName>
</protein>